<comment type="caution">
    <text evidence="2">The sequence shown here is derived from an EMBL/GenBank/DDBJ whole genome shotgun (WGS) entry which is preliminary data.</text>
</comment>
<evidence type="ECO:0000259" key="1">
    <source>
        <dbReference type="Pfam" id="PF07727"/>
    </source>
</evidence>
<keyword evidence="3" id="KW-1185">Reference proteome</keyword>
<feature type="non-terminal residue" evidence="2">
    <location>
        <position position="1"/>
    </location>
</feature>
<dbReference type="Pfam" id="PF07727">
    <property type="entry name" value="RVT_2"/>
    <property type="match status" value="1"/>
</dbReference>
<reference evidence="2" key="1">
    <citation type="submission" date="2018-05" db="EMBL/GenBank/DDBJ databases">
        <title>Draft genome of Mucuna pruriens seed.</title>
        <authorList>
            <person name="Nnadi N.E."/>
            <person name="Vos R."/>
            <person name="Hasami M.H."/>
            <person name="Devisetty U.K."/>
            <person name="Aguiy J.C."/>
        </authorList>
    </citation>
    <scope>NUCLEOTIDE SEQUENCE [LARGE SCALE GENOMIC DNA]</scope>
    <source>
        <strain evidence="2">JCA_2017</strain>
    </source>
</reference>
<dbReference type="Proteomes" id="UP000257109">
    <property type="component" value="Unassembled WGS sequence"/>
</dbReference>
<evidence type="ECO:0000313" key="2">
    <source>
        <dbReference type="EMBL" id="RDX85766.1"/>
    </source>
</evidence>
<name>A0A371G5B0_MUCPR</name>
<evidence type="ECO:0000313" key="3">
    <source>
        <dbReference type="Proteomes" id="UP000257109"/>
    </source>
</evidence>
<dbReference type="OrthoDB" id="999666at2759"/>
<sequence length="208" mass="24275">MEEEIKVIKKNDIWELSNLPKGHEVKKNAKGGEKIQIKVAQMSWRIFQLDVESAFLNGYLERNVYVEQPMSFTIKGQEEKVLKLKKALYSLNQPPMEWNRHIDKYFQDNGLISYYLGLEVKQMNNSNFVSQESYAKKMFEKFKMFDCNFVNTLMQGSLKLSKFDSGEKEDLTLLKSLVGSLRMAKVTQLNNSLLLELLKKLILIKYSL</sequence>
<dbReference type="InterPro" id="IPR013103">
    <property type="entry name" value="RVT_2"/>
</dbReference>
<gene>
    <name evidence="2" type="ORF">CR513_32985</name>
</gene>
<accession>A0A371G5B0</accession>
<dbReference type="AlphaFoldDB" id="A0A371G5B0"/>
<dbReference type="EMBL" id="QJKJ01006707">
    <property type="protein sequence ID" value="RDX85766.1"/>
    <property type="molecule type" value="Genomic_DNA"/>
</dbReference>
<proteinExistence type="predicted"/>
<feature type="domain" description="Reverse transcriptase Ty1/copia-type" evidence="1">
    <location>
        <begin position="40"/>
        <end position="109"/>
    </location>
</feature>
<organism evidence="2 3">
    <name type="scientific">Mucuna pruriens</name>
    <name type="common">Velvet bean</name>
    <name type="synonym">Dolichos pruriens</name>
    <dbReference type="NCBI Taxonomy" id="157652"/>
    <lineage>
        <taxon>Eukaryota</taxon>
        <taxon>Viridiplantae</taxon>
        <taxon>Streptophyta</taxon>
        <taxon>Embryophyta</taxon>
        <taxon>Tracheophyta</taxon>
        <taxon>Spermatophyta</taxon>
        <taxon>Magnoliopsida</taxon>
        <taxon>eudicotyledons</taxon>
        <taxon>Gunneridae</taxon>
        <taxon>Pentapetalae</taxon>
        <taxon>rosids</taxon>
        <taxon>fabids</taxon>
        <taxon>Fabales</taxon>
        <taxon>Fabaceae</taxon>
        <taxon>Papilionoideae</taxon>
        <taxon>50 kb inversion clade</taxon>
        <taxon>NPAAA clade</taxon>
        <taxon>indigoferoid/millettioid clade</taxon>
        <taxon>Phaseoleae</taxon>
        <taxon>Mucuna</taxon>
    </lineage>
</organism>
<protein>
    <recommendedName>
        <fullName evidence="1">Reverse transcriptase Ty1/copia-type domain-containing protein</fullName>
    </recommendedName>
</protein>